<protein>
    <submittedName>
        <fullName evidence="12">SusC/RagA family TonB-linked outer membrane protein</fullName>
    </submittedName>
</protein>
<dbReference type="Proteomes" id="UP001216139">
    <property type="component" value="Chromosome"/>
</dbReference>
<dbReference type="InterPro" id="IPR023996">
    <property type="entry name" value="TonB-dep_OMP_SusC/RagA"/>
</dbReference>
<evidence type="ECO:0000256" key="7">
    <source>
        <dbReference type="ARBA" id="ARBA00023237"/>
    </source>
</evidence>
<dbReference type="PROSITE" id="PS52016">
    <property type="entry name" value="TONB_DEPENDENT_REC_3"/>
    <property type="match status" value="1"/>
</dbReference>
<reference evidence="12 13" key="1">
    <citation type="submission" date="2023-02" db="EMBL/GenBank/DDBJ databases">
        <title>Genome sequence of Mucilaginibacter jinjuensis strain KACC 16571.</title>
        <authorList>
            <person name="Kim S."/>
            <person name="Heo J."/>
            <person name="Kwon S.-W."/>
        </authorList>
    </citation>
    <scope>NUCLEOTIDE SEQUENCE [LARGE SCALE GENOMIC DNA]</scope>
    <source>
        <strain evidence="12 13">KACC 16571</strain>
    </source>
</reference>
<dbReference type="SUPFAM" id="SSF49464">
    <property type="entry name" value="Carboxypeptidase regulatory domain-like"/>
    <property type="match status" value="1"/>
</dbReference>
<dbReference type="Pfam" id="PF00593">
    <property type="entry name" value="TonB_dep_Rec_b-barrel"/>
    <property type="match status" value="1"/>
</dbReference>
<dbReference type="Pfam" id="PF13715">
    <property type="entry name" value="CarbopepD_reg_2"/>
    <property type="match status" value="1"/>
</dbReference>
<evidence type="ECO:0000256" key="4">
    <source>
        <dbReference type="ARBA" id="ARBA00022692"/>
    </source>
</evidence>
<gene>
    <name evidence="12" type="ORF">PQO05_25425</name>
</gene>
<evidence type="ECO:0000256" key="2">
    <source>
        <dbReference type="ARBA" id="ARBA00022448"/>
    </source>
</evidence>
<dbReference type="Gene3D" id="2.60.40.1120">
    <property type="entry name" value="Carboxypeptidase-like, regulatory domain"/>
    <property type="match status" value="1"/>
</dbReference>
<evidence type="ECO:0000256" key="3">
    <source>
        <dbReference type="ARBA" id="ARBA00022452"/>
    </source>
</evidence>
<dbReference type="Gene3D" id="2.40.170.20">
    <property type="entry name" value="TonB-dependent receptor, beta-barrel domain"/>
    <property type="match status" value="1"/>
</dbReference>
<dbReference type="InterPro" id="IPR008969">
    <property type="entry name" value="CarboxyPept-like_regulatory"/>
</dbReference>
<dbReference type="NCBIfam" id="TIGR04057">
    <property type="entry name" value="SusC_RagA_signa"/>
    <property type="match status" value="1"/>
</dbReference>
<dbReference type="RefSeq" id="WP_273630311.1">
    <property type="nucleotide sequence ID" value="NZ_CP117167.1"/>
</dbReference>
<evidence type="ECO:0000256" key="6">
    <source>
        <dbReference type="ARBA" id="ARBA00023136"/>
    </source>
</evidence>
<dbReference type="NCBIfam" id="TIGR04056">
    <property type="entry name" value="OMP_RagA_SusC"/>
    <property type="match status" value="1"/>
</dbReference>
<evidence type="ECO:0000256" key="1">
    <source>
        <dbReference type="ARBA" id="ARBA00004571"/>
    </source>
</evidence>
<feature type="domain" description="TonB-dependent receptor plug" evidence="11">
    <location>
        <begin position="230"/>
        <end position="352"/>
    </location>
</feature>
<accession>A0ABY7T6S5</accession>
<keyword evidence="4 8" id="KW-0812">Transmembrane</keyword>
<keyword evidence="7 8" id="KW-0998">Cell outer membrane</keyword>
<keyword evidence="5 9" id="KW-0798">TonB box</keyword>
<comment type="similarity">
    <text evidence="8 9">Belongs to the TonB-dependent receptor family.</text>
</comment>
<keyword evidence="6 8" id="KW-0472">Membrane</keyword>
<evidence type="ECO:0000313" key="12">
    <source>
        <dbReference type="EMBL" id="WCT12077.1"/>
    </source>
</evidence>
<dbReference type="InterPro" id="IPR037066">
    <property type="entry name" value="Plug_dom_sf"/>
</dbReference>
<dbReference type="EMBL" id="CP117167">
    <property type="protein sequence ID" value="WCT12077.1"/>
    <property type="molecule type" value="Genomic_DNA"/>
</dbReference>
<dbReference type="InterPro" id="IPR023997">
    <property type="entry name" value="TonB-dep_OMP_SusC/RagA_CS"/>
</dbReference>
<sequence length="1117" mass="120662">MNNFYGKTLPIVRKCMRISTIIIGIQMCCTSLLMATGTRAQEMNLNVTKASVKQVFKRIEQQAKVTFVYDEQVINTLPALTLHIKNEQLPAVLTQLQNKTQLQFKVVGNYIGVAQNLADIPQLAPTATANTSSAALKIGGMVRDANGQVLIGVTVTVKGTSKGTQTDVNGKFAIDANVGDVLVFSYLGYLPKEVTIASPASLTILLNENSKELGEVVVTALGVKKERKALGYSVTEVKGDELTQAREPNVINSLEGKVAGLNVTPTAGGPGSSSNVIIRGISSLSQTNQPLYVVNGVPMENNPNSAMGNQYDNQPDLGDAIGNINPDDIETMSVLKGAAASALYGYRGKAGVILITTKSGKDSGIEFNSNYVAETVIDQTNWQYVYGNGANGVKPASLNDAFQSGQSSWGGRLDGSSVVQFDGVARPYIAQKNNISNFYRTGGTATNTLAFNKSFDGGSVRFSASDLHNDAITPNSGLNRQTFNLAANYNVTKNLTLDVRNNYILEQAHNRPFLSDGPGNSNYNVTLLPTSVDVRTLAKATNADGSEYAYSANAYATNPYFAANNFVNNTNRERLISSATLRYNFNSGYFIQGRAGRDAYNDRYTGVVPTGTAYRPLGSITENTTNFSDINTDVLFGKTFKISDFAITPNIGGSYRRTKQEFFGMAGSNFIVPYVYNIANVGQEATTQYLPSDQEVESAYGTLEADYKSYLYLTGSFRTDWYSTLATPGTKNALDKSYGGVNGSFVFSELWHPTWLSFGKLRAGYAQVGQATTPYQTQLAYNFNNASLNGSPLGLIANLNVPNSSLIASIATELEIGTELRFFKDRLSLDLTWYDKKSKDEILSAPASVTSGYGGAILNIGQLQNRGLEMLISGTPFKTTNFRWTTSLNGSMNNNKVVSLAAGQTSLPGGTSRTGNGFTEDIVGLPANQIMAFDYKRDASGKIVVDANNIPVQGDLKPYGSAYGKWTAGWSNEFAYKRFSLTTLIDGKFGGKIFSATDYYGYVLGLHQATLVNRDALGQGAANYYTTLANNVSSLFVQDASFIKFRQITFGYSFPAKMFNNVIKGATLSLVGRNLFYIHKKTDNIDPEADYSPNAAGLELGGVPPTRTYGLNLSVKL</sequence>
<organism evidence="12 13">
    <name type="scientific">Mucilaginibacter jinjuensis</name>
    <dbReference type="NCBI Taxonomy" id="1176721"/>
    <lineage>
        <taxon>Bacteria</taxon>
        <taxon>Pseudomonadati</taxon>
        <taxon>Bacteroidota</taxon>
        <taxon>Sphingobacteriia</taxon>
        <taxon>Sphingobacteriales</taxon>
        <taxon>Sphingobacteriaceae</taxon>
        <taxon>Mucilaginibacter</taxon>
    </lineage>
</organism>
<dbReference type="Pfam" id="PF07715">
    <property type="entry name" value="Plug"/>
    <property type="match status" value="1"/>
</dbReference>
<dbReference type="InterPro" id="IPR036942">
    <property type="entry name" value="Beta-barrel_TonB_sf"/>
</dbReference>
<dbReference type="InterPro" id="IPR012910">
    <property type="entry name" value="Plug_dom"/>
</dbReference>
<dbReference type="SUPFAM" id="SSF56935">
    <property type="entry name" value="Porins"/>
    <property type="match status" value="1"/>
</dbReference>
<keyword evidence="13" id="KW-1185">Reference proteome</keyword>
<dbReference type="InterPro" id="IPR039426">
    <property type="entry name" value="TonB-dep_rcpt-like"/>
</dbReference>
<evidence type="ECO:0000256" key="9">
    <source>
        <dbReference type="RuleBase" id="RU003357"/>
    </source>
</evidence>
<evidence type="ECO:0000259" key="11">
    <source>
        <dbReference type="Pfam" id="PF07715"/>
    </source>
</evidence>
<dbReference type="Gene3D" id="2.170.130.10">
    <property type="entry name" value="TonB-dependent receptor, plug domain"/>
    <property type="match status" value="1"/>
</dbReference>
<evidence type="ECO:0000313" key="13">
    <source>
        <dbReference type="Proteomes" id="UP001216139"/>
    </source>
</evidence>
<comment type="subcellular location">
    <subcellularLocation>
        <location evidence="1 8">Cell outer membrane</location>
        <topology evidence="1 8">Multi-pass membrane protein</topology>
    </subcellularLocation>
</comment>
<dbReference type="InterPro" id="IPR000531">
    <property type="entry name" value="Beta-barrel_TonB"/>
</dbReference>
<evidence type="ECO:0000256" key="8">
    <source>
        <dbReference type="PROSITE-ProRule" id="PRU01360"/>
    </source>
</evidence>
<name>A0ABY7T6S5_9SPHI</name>
<keyword evidence="2 8" id="KW-0813">Transport</keyword>
<keyword evidence="3 8" id="KW-1134">Transmembrane beta strand</keyword>
<evidence type="ECO:0000259" key="10">
    <source>
        <dbReference type="Pfam" id="PF00593"/>
    </source>
</evidence>
<evidence type="ECO:0000256" key="5">
    <source>
        <dbReference type="ARBA" id="ARBA00023077"/>
    </source>
</evidence>
<feature type="domain" description="TonB-dependent receptor-like beta-barrel" evidence="10">
    <location>
        <begin position="542"/>
        <end position="952"/>
    </location>
</feature>
<proteinExistence type="inferred from homology"/>